<reference evidence="9 10" key="1">
    <citation type="journal article" date="2015" name="Genome Announc.">
        <title>Expanding the biotechnology potential of lactobacilli through comparative genomics of 213 strains and associated genera.</title>
        <authorList>
            <person name="Sun Z."/>
            <person name="Harris H.M."/>
            <person name="McCann A."/>
            <person name="Guo C."/>
            <person name="Argimon S."/>
            <person name="Zhang W."/>
            <person name="Yang X."/>
            <person name="Jeffery I.B."/>
            <person name="Cooney J.C."/>
            <person name="Kagawa T.F."/>
            <person name="Liu W."/>
            <person name="Song Y."/>
            <person name="Salvetti E."/>
            <person name="Wrobel A."/>
            <person name="Rasinkangas P."/>
            <person name="Parkhill J."/>
            <person name="Rea M.C."/>
            <person name="O'Sullivan O."/>
            <person name="Ritari J."/>
            <person name="Douillard F.P."/>
            <person name="Paul Ross R."/>
            <person name="Yang R."/>
            <person name="Briner A.E."/>
            <person name="Felis G.E."/>
            <person name="de Vos W.M."/>
            <person name="Barrangou R."/>
            <person name="Klaenhammer T.R."/>
            <person name="Caufield P.W."/>
            <person name="Cui Y."/>
            <person name="Zhang H."/>
            <person name="O'Toole P.W."/>
        </authorList>
    </citation>
    <scope>NUCLEOTIDE SEQUENCE [LARGE SCALE GENOMIC DNA]</scope>
    <source>
        <strain evidence="9 10">DSM 12744</strain>
    </source>
</reference>
<dbReference type="InterPro" id="IPR050188">
    <property type="entry name" value="RluA_PseudoU_synthase"/>
</dbReference>
<dbReference type="InterPro" id="IPR002942">
    <property type="entry name" value="S4_RNA-bd"/>
</dbReference>
<dbReference type="PATRIC" id="fig|1423792.3.peg.1247"/>
<evidence type="ECO:0000259" key="8">
    <source>
        <dbReference type="SMART" id="SM00363"/>
    </source>
</evidence>
<comment type="catalytic activity">
    <reaction evidence="1 7">
        <text>a uridine in RNA = a pseudouridine in RNA</text>
        <dbReference type="Rhea" id="RHEA:48348"/>
        <dbReference type="Rhea" id="RHEA-COMP:12068"/>
        <dbReference type="Rhea" id="RHEA-COMP:12069"/>
        <dbReference type="ChEBI" id="CHEBI:65314"/>
        <dbReference type="ChEBI" id="CHEBI:65315"/>
    </reaction>
</comment>
<dbReference type="InterPro" id="IPR020103">
    <property type="entry name" value="PsdUridine_synth_cat_dom_sf"/>
</dbReference>
<dbReference type="SUPFAM" id="SSF55174">
    <property type="entry name" value="Alpha-L RNA-binding motif"/>
    <property type="match status" value="1"/>
</dbReference>
<comment type="similarity">
    <text evidence="2 7">Belongs to the pseudouridine synthase RluA family.</text>
</comment>
<dbReference type="AlphaFoldDB" id="A0A0R1N6X3"/>
<evidence type="ECO:0000313" key="9">
    <source>
        <dbReference type="EMBL" id="KRL14068.1"/>
    </source>
</evidence>
<dbReference type="STRING" id="1423792.FD09_GL001228"/>
<name>A0A0R1N6X3_9LACO</name>
<evidence type="ECO:0000256" key="3">
    <source>
        <dbReference type="ARBA" id="ARBA00022884"/>
    </source>
</evidence>
<dbReference type="CDD" id="cd02869">
    <property type="entry name" value="PseudoU_synth_RluA_like"/>
    <property type="match status" value="1"/>
</dbReference>
<sequence>MSEPIQWIVPVTAASDRLDKALAKGLADQDITRSQIQKWIKEERVTVAGKPVRAKEKVPAGTVVIITPADPEPIQAEPEDIPLAIVYEDDDVIVVNKPQGMVVHPAPGHYHGTLVNALLAHGQLATINGAIRPGIVHRIDKDTSGLLMVAKNDRAQQSLTAQLKAHKNERKYLAIVHGVIQEDSGTIDAPIARNPKDRKKMAVVIGGRPAVTHFKVLARFRHYTYIQAILETGRTHQIRVHMAYIGHPVAGDPLYGPTKTLPGHGQFLHAATLSLTQPTTGKELTFSVAPPKIFQDTLNKLKTGDN</sequence>
<keyword evidence="4 7" id="KW-0413">Isomerase</keyword>
<dbReference type="EMBL" id="AZEC01000002">
    <property type="protein sequence ID" value="KRL14068.1"/>
    <property type="molecule type" value="Genomic_DNA"/>
</dbReference>
<accession>A0A0R1N6X3</accession>
<dbReference type="PROSITE" id="PS01129">
    <property type="entry name" value="PSI_RLU"/>
    <property type="match status" value="1"/>
</dbReference>
<dbReference type="NCBIfam" id="TIGR00005">
    <property type="entry name" value="rluA_subfam"/>
    <property type="match status" value="1"/>
</dbReference>
<dbReference type="PROSITE" id="PS50889">
    <property type="entry name" value="S4"/>
    <property type="match status" value="1"/>
</dbReference>
<evidence type="ECO:0000256" key="4">
    <source>
        <dbReference type="ARBA" id="ARBA00023235"/>
    </source>
</evidence>
<organism evidence="9 10">
    <name type="scientific">Schleiferilactobacillus perolens DSM 12744</name>
    <dbReference type="NCBI Taxonomy" id="1423792"/>
    <lineage>
        <taxon>Bacteria</taxon>
        <taxon>Bacillati</taxon>
        <taxon>Bacillota</taxon>
        <taxon>Bacilli</taxon>
        <taxon>Lactobacillales</taxon>
        <taxon>Lactobacillaceae</taxon>
        <taxon>Schleiferilactobacillus</taxon>
    </lineage>
</organism>
<dbReference type="Gene3D" id="3.10.290.10">
    <property type="entry name" value="RNA-binding S4 domain"/>
    <property type="match status" value="1"/>
</dbReference>
<proteinExistence type="inferred from homology"/>
<comment type="caution">
    <text evidence="9">The sequence shown here is derived from an EMBL/GenBank/DDBJ whole genome shotgun (WGS) entry which is preliminary data.</text>
</comment>
<gene>
    <name evidence="9" type="ORF">FD09_GL001228</name>
</gene>
<dbReference type="InterPro" id="IPR006224">
    <property type="entry name" value="PsdUridine_synth_RluA-like_CS"/>
</dbReference>
<dbReference type="Pfam" id="PF00849">
    <property type="entry name" value="PseudoU_synth_2"/>
    <property type="match status" value="1"/>
</dbReference>
<dbReference type="InterPro" id="IPR006225">
    <property type="entry name" value="PsdUridine_synth_RluC/D"/>
</dbReference>
<feature type="active site" evidence="5">
    <location>
        <position position="140"/>
    </location>
</feature>
<evidence type="ECO:0000256" key="6">
    <source>
        <dbReference type="PROSITE-ProRule" id="PRU00182"/>
    </source>
</evidence>
<evidence type="ECO:0000256" key="2">
    <source>
        <dbReference type="ARBA" id="ARBA00010876"/>
    </source>
</evidence>
<dbReference type="CDD" id="cd00165">
    <property type="entry name" value="S4"/>
    <property type="match status" value="1"/>
</dbReference>
<dbReference type="EC" id="5.4.99.-" evidence="7"/>
<feature type="domain" description="RNA-binding S4" evidence="8">
    <location>
        <begin position="16"/>
        <end position="78"/>
    </location>
</feature>
<evidence type="ECO:0000313" key="10">
    <source>
        <dbReference type="Proteomes" id="UP000051330"/>
    </source>
</evidence>
<dbReference type="InterPro" id="IPR006145">
    <property type="entry name" value="PsdUridine_synth_RsuA/RluA"/>
</dbReference>
<dbReference type="RefSeq" id="WP_057817944.1">
    <property type="nucleotide sequence ID" value="NZ_AZEC01000002.1"/>
</dbReference>
<dbReference type="GO" id="GO:0003723">
    <property type="term" value="F:RNA binding"/>
    <property type="evidence" value="ECO:0007669"/>
    <property type="project" value="UniProtKB-KW"/>
</dbReference>
<protein>
    <recommendedName>
        <fullName evidence="7">Pseudouridine synthase</fullName>
        <ecNumber evidence="7">5.4.99.-</ecNumber>
    </recommendedName>
</protein>
<evidence type="ECO:0000256" key="7">
    <source>
        <dbReference type="RuleBase" id="RU362028"/>
    </source>
</evidence>
<dbReference type="FunFam" id="3.30.2350.10:FF:000006">
    <property type="entry name" value="Pseudouridine synthase"/>
    <property type="match status" value="1"/>
</dbReference>
<evidence type="ECO:0000256" key="1">
    <source>
        <dbReference type="ARBA" id="ARBA00000073"/>
    </source>
</evidence>
<dbReference type="OrthoDB" id="9807829at2"/>
<dbReference type="GO" id="GO:0000455">
    <property type="term" value="P:enzyme-directed rRNA pseudouridine synthesis"/>
    <property type="evidence" value="ECO:0007669"/>
    <property type="project" value="UniProtKB-ARBA"/>
</dbReference>
<dbReference type="PANTHER" id="PTHR21600:SF44">
    <property type="entry name" value="RIBOSOMAL LARGE SUBUNIT PSEUDOURIDINE SYNTHASE D"/>
    <property type="match status" value="1"/>
</dbReference>
<evidence type="ECO:0000256" key="5">
    <source>
        <dbReference type="PIRSR" id="PIRSR606225-1"/>
    </source>
</evidence>
<dbReference type="SUPFAM" id="SSF55120">
    <property type="entry name" value="Pseudouridine synthase"/>
    <property type="match status" value="1"/>
</dbReference>
<dbReference type="PANTHER" id="PTHR21600">
    <property type="entry name" value="MITOCHONDRIAL RNA PSEUDOURIDINE SYNTHASE"/>
    <property type="match status" value="1"/>
</dbReference>
<dbReference type="Gene3D" id="3.30.2350.10">
    <property type="entry name" value="Pseudouridine synthase"/>
    <property type="match status" value="1"/>
</dbReference>
<dbReference type="Pfam" id="PF01479">
    <property type="entry name" value="S4"/>
    <property type="match status" value="1"/>
</dbReference>
<dbReference type="Proteomes" id="UP000051330">
    <property type="component" value="Unassembled WGS sequence"/>
</dbReference>
<dbReference type="GO" id="GO:0120159">
    <property type="term" value="F:rRNA pseudouridine synthase activity"/>
    <property type="evidence" value="ECO:0007669"/>
    <property type="project" value="UniProtKB-ARBA"/>
</dbReference>
<keyword evidence="10" id="KW-1185">Reference proteome</keyword>
<keyword evidence="3 6" id="KW-0694">RNA-binding</keyword>
<dbReference type="SMART" id="SM00363">
    <property type="entry name" value="S4"/>
    <property type="match status" value="1"/>
</dbReference>
<dbReference type="InterPro" id="IPR036986">
    <property type="entry name" value="S4_RNA-bd_sf"/>
</dbReference>
<comment type="function">
    <text evidence="7">Responsible for synthesis of pseudouridine from uracil.</text>
</comment>